<dbReference type="Proteomes" id="UP000324767">
    <property type="component" value="Unassembled WGS sequence"/>
</dbReference>
<dbReference type="SUPFAM" id="SSF50494">
    <property type="entry name" value="Trypsin-like serine proteases"/>
    <property type="match status" value="1"/>
</dbReference>
<dbReference type="InterPro" id="IPR009003">
    <property type="entry name" value="Peptidase_S1_PA"/>
</dbReference>
<proteinExistence type="predicted"/>
<dbReference type="AlphaFoldDB" id="A0A5M8PTB5"/>
<dbReference type="OrthoDB" id="5361958at2759"/>
<protein>
    <submittedName>
        <fullName evidence="1">Uncharacterized protein</fullName>
    </submittedName>
</protein>
<sequence length="463" mass="51321">MSSSITVSRFSPVKLTPKRPGYSPVSSPLLYSQAGVGNPNVPTSRFYETQPGFGSRHIADDAPFTLWNSTDSVFRTPSDAEWAWIQKRFRASKIFLEFPDIIITTDVPQAQPIPLTVAGCLARFVPPDVALLTVLPLGQFRPYGSANRDIFPFPIPRFRFPTLKQRSAIVDALQEEVNIRAIHFVPPLIIVELSVTDGRGYARRSLLGKAGGLNIMYHHSEESFWSQPHEASYTRLITPTAAADDNTNYLYTEPFTVSPGVCISSPTHPNGMPGMSTSAGVLLQRGLERRLTVANHGFQHSSEVFHPEPTSGRRIGQIRLRLPPHDIALAELDPSITFDNQRYFEAPNPQRLVHHTEIQAGDWFECDGMSTGRIDLCARGLGAFYPQRDYHPNIKIPYVNWNIELQFSAFGILGVGVKDGICGAPLVDDNGRVAGMFRFIDNIGHFAATASMDLLIHQGWAVV</sequence>
<comment type="caution">
    <text evidence="1">The sequence shown here is derived from an EMBL/GenBank/DDBJ whole genome shotgun (WGS) entry which is preliminary data.</text>
</comment>
<gene>
    <name evidence="1" type="ORF">FRX48_04370</name>
</gene>
<dbReference type="EMBL" id="VXIT01000006">
    <property type="protein sequence ID" value="KAA6412218.1"/>
    <property type="molecule type" value="Genomic_DNA"/>
</dbReference>
<organism evidence="1 2">
    <name type="scientific">Lasallia pustulata</name>
    <dbReference type="NCBI Taxonomy" id="136370"/>
    <lineage>
        <taxon>Eukaryota</taxon>
        <taxon>Fungi</taxon>
        <taxon>Dikarya</taxon>
        <taxon>Ascomycota</taxon>
        <taxon>Pezizomycotina</taxon>
        <taxon>Lecanoromycetes</taxon>
        <taxon>OSLEUM clade</taxon>
        <taxon>Umbilicariomycetidae</taxon>
        <taxon>Umbilicariales</taxon>
        <taxon>Umbilicariaceae</taxon>
        <taxon>Lasallia</taxon>
    </lineage>
</organism>
<name>A0A5M8PTB5_9LECA</name>
<evidence type="ECO:0000313" key="1">
    <source>
        <dbReference type="EMBL" id="KAA6412218.1"/>
    </source>
</evidence>
<accession>A0A5M8PTB5</accession>
<evidence type="ECO:0000313" key="2">
    <source>
        <dbReference type="Proteomes" id="UP000324767"/>
    </source>
</evidence>
<reference evidence="1 2" key="1">
    <citation type="submission" date="2019-09" db="EMBL/GenBank/DDBJ databases">
        <title>The hologenome of the rock-dwelling lichen Lasallia pustulata.</title>
        <authorList>
            <person name="Greshake Tzovaras B."/>
            <person name="Segers F."/>
            <person name="Bicker A."/>
            <person name="Dal Grande F."/>
            <person name="Otte J."/>
            <person name="Hankeln T."/>
            <person name="Schmitt I."/>
            <person name="Ebersberger I."/>
        </authorList>
    </citation>
    <scope>NUCLEOTIDE SEQUENCE [LARGE SCALE GENOMIC DNA]</scope>
    <source>
        <strain evidence="1">A1-1</strain>
    </source>
</reference>